<dbReference type="Proteomes" id="UP000509510">
    <property type="component" value="Chromosome III"/>
</dbReference>
<reference evidence="3" key="1">
    <citation type="submission" date="2020-06" db="EMBL/GenBank/DDBJ databases">
        <title>A chromosome-scale genome assembly of Talaromyces rugulosus W13939.</title>
        <authorList>
            <person name="Wang B."/>
            <person name="Guo L."/>
            <person name="Ye K."/>
            <person name="Wang L."/>
        </authorList>
    </citation>
    <scope>NUCLEOTIDE SEQUENCE [LARGE SCALE GENOMIC DNA]</scope>
    <source>
        <strain evidence="3">W13939</strain>
    </source>
</reference>
<evidence type="ECO:0000256" key="1">
    <source>
        <dbReference type="SAM" id="SignalP"/>
    </source>
</evidence>
<protein>
    <submittedName>
        <fullName evidence="2">Uncharacterized protein</fullName>
    </submittedName>
</protein>
<evidence type="ECO:0000313" key="2">
    <source>
        <dbReference type="EMBL" id="QKX58837.1"/>
    </source>
</evidence>
<dbReference type="GeneID" id="55993461"/>
<proteinExistence type="predicted"/>
<feature type="signal peptide" evidence="1">
    <location>
        <begin position="1"/>
        <end position="20"/>
    </location>
</feature>
<dbReference type="KEGG" id="trg:TRUGW13939_05965"/>
<name>A0A7H8QXZ5_TALRU</name>
<sequence length="180" mass="19704">MRVSTLTTFALAAVVSSAAGKRTLLKSSSGDFFVGNDYADDHEGSGILRFYENSRNENTVSFSLSNDTTLSYALHGYEAYPVSSMYLDLLLGGGVPDGPDNLSSEIWGDELGDREAKTAKGYSWGENGKLECSNSAFHGWVHCQGGDYTHNNSTSFYWASQPIEKLPKECTQVELFKIEV</sequence>
<gene>
    <name evidence="2" type="ORF">TRUGW13939_05965</name>
</gene>
<keyword evidence="1" id="KW-0732">Signal</keyword>
<evidence type="ECO:0000313" key="3">
    <source>
        <dbReference type="Proteomes" id="UP000509510"/>
    </source>
</evidence>
<feature type="chain" id="PRO_5028804851" evidence="1">
    <location>
        <begin position="21"/>
        <end position="180"/>
    </location>
</feature>
<keyword evidence="3" id="KW-1185">Reference proteome</keyword>
<dbReference type="AlphaFoldDB" id="A0A7H8QXZ5"/>
<organism evidence="2 3">
    <name type="scientific">Talaromyces rugulosus</name>
    <name type="common">Penicillium rugulosum</name>
    <dbReference type="NCBI Taxonomy" id="121627"/>
    <lineage>
        <taxon>Eukaryota</taxon>
        <taxon>Fungi</taxon>
        <taxon>Dikarya</taxon>
        <taxon>Ascomycota</taxon>
        <taxon>Pezizomycotina</taxon>
        <taxon>Eurotiomycetes</taxon>
        <taxon>Eurotiomycetidae</taxon>
        <taxon>Eurotiales</taxon>
        <taxon>Trichocomaceae</taxon>
        <taxon>Talaromyces</taxon>
        <taxon>Talaromyces sect. Islandici</taxon>
    </lineage>
</organism>
<dbReference type="EMBL" id="CP055900">
    <property type="protein sequence ID" value="QKX58837.1"/>
    <property type="molecule type" value="Genomic_DNA"/>
</dbReference>
<accession>A0A7H8QXZ5</accession>
<dbReference type="RefSeq" id="XP_035345015.1">
    <property type="nucleotide sequence ID" value="XM_035489122.1"/>
</dbReference>